<keyword evidence="2" id="KW-1185">Reference proteome</keyword>
<dbReference type="Proteomes" id="UP000625711">
    <property type="component" value="Unassembled WGS sequence"/>
</dbReference>
<proteinExistence type="predicted"/>
<protein>
    <submittedName>
        <fullName evidence="1">Uncharacterized protein</fullName>
    </submittedName>
</protein>
<gene>
    <name evidence="1" type="ORF">GWI33_017944</name>
</gene>
<dbReference type="EMBL" id="JAACXV010014284">
    <property type="protein sequence ID" value="KAF7268987.1"/>
    <property type="molecule type" value="Genomic_DNA"/>
</dbReference>
<dbReference type="AlphaFoldDB" id="A0A834HY86"/>
<name>A0A834HY86_RHYFE</name>
<reference evidence="1" key="1">
    <citation type="submission" date="2020-08" db="EMBL/GenBank/DDBJ databases">
        <title>Genome sequencing and assembly of the red palm weevil Rhynchophorus ferrugineus.</title>
        <authorList>
            <person name="Dias G.B."/>
            <person name="Bergman C.M."/>
            <person name="Manee M."/>
        </authorList>
    </citation>
    <scope>NUCLEOTIDE SEQUENCE</scope>
    <source>
        <strain evidence="1">AA-2017</strain>
        <tissue evidence="1">Whole larva</tissue>
    </source>
</reference>
<sequence length="106" mass="11415">MPPSSPPPPPPFRRVSRAARKIASPVSPVSGRASPYQLLGAATTCSSVLRQRSRILNFSARNSTPSRSVDQVSGLFPIGQWYSVLDVVLSALDDLFCFTVRLGKGD</sequence>
<evidence type="ECO:0000313" key="2">
    <source>
        <dbReference type="Proteomes" id="UP000625711"/>
    </source>
</evidence>
<organism evidence="1 2">
    <name type="scientific">Rhynchophorus ferrugineus</name>
    <name type="common">Red palm weevil</name>
    <name type="synonym">Curculio ferrugineus</name>
    <dbReference type="NCBI Taxonomy" id="354439"/>
    <lineage>
        <taxon>Eukaryota</taxon>
        <taxon>Metazoa</taxon>
        <taxon>Ecdysozoa</taxon>
        <taxon>Arthropoda</taxon>
        <taxon>Hexapoda</taxon>
        <taxon>Insecta</taxon>
        <taxon>Pterygota</taxon>
        <taxon>Neoptera</taxon>
        <taxon>Endopterygota</taxon>
        <taxon>Coleoptera</taxon>
        <taxon>Polyphaga</taxon>
        <taxon>Cucujiformia</taxon>
        <taxon>Curculionidae</taxon>
        <taxon>Dryophthorinae</taxon>
        <taxon>Rhynchophorus</taxon>
    </lineage>
</organism>
<accession>A0A834HY86</accession>
<evidence type="ECO:0000313" key="1">
    <source>
        <dbReference type="EMBL" id="KAF7268987.1"/>
    </source>
</evidence>
<comment type="caution">
    <text evidence="1">The sequence shown here is derived from an EMBL/GenBank/DDBJ whole genome shotgun (WGS) entry which is preliminary data.</text>
</comment>